<dbReference type="EMBL" id="JACWZZ010000003">
    <property type="protein sequence ID" value="MBD2716512.1"/>
    <property type="molecule type" value="Genomic_DNA"/>
</dbReference>
<keyword evidence="1" id="KW-0812">Transmembrane</keyword>
<proteinExistence type="predicted"/>
<evidence type="ECO:0008006" key="4">
    <source>
        <dbReference type="Google" id="ProtNLM"/>
    </source>
</evidence>
<keyword evidence="3" id="KW-1185">Reference proteome</keyword>
<comment type="caution">
    <text evidence="2">The sequence shown here is derived from an EMBL/GenBank/DDBJ whole genome shotgun (WGS) entry which is preliminary data.</text>
</comment>
<keyword evidence="1" id="KW-1133">Transmembrane helix</keyword>
<reference evidence="2 3" key="1">
    <citation type="submission" date="2020-09" db="EMBL/GenBank/DDBJ databases">
        <authorList>
            <person name="Kim M.K."/>
        </authorList>
    </citation>
    <scope>NUCLEOTIDE SEQUENCE [LARGE SCALE GENOMIC DNA]</scope>
    <source>
        <strain evidence="2 3">BT646</strain>
    </source>
</reference>
<dbReference type="RefSeq" id="WP_190785463.1">
    <property type="nucleotide sequence ID" value="NZ_JACWZZ010000003.1"/>
</dbReference>
<name>A0ABR8JI36_9BACT</name>
<keyword evidence="1" id="KW-0472">Membrane</keyword>
<evidence type="ECO:0000256" key="1">
    <source>
        <dbReference type="SAM" id="Phobius"/>
    </source>
</evidence>
<feature type="transmembrane region" description="Helical" evidence="1">
    <location>
        <begin position="87"/>
        <end position="106"/>
    </location>
</feature>
<dbReference type="Proteomes" id="UP000642468">
    <property type="component" value="Unassembled WGS sequence"/>
</dbReference>
<protein>
    <recommendedName>
        <fullName evidence="4">Zinc-ribbon domain-containing protein</fullName>
    </recommendedName>
</protein>
<gene>
    <name evidence="2" type="ORF">IC231_15815</name>
</gene>
<organism evidence="2 3">
    <name type="scientific">Hymenobacter duratus</name>
    <dbReference type="NCBI Taxonomy" id="2771356"/>
    <lineage>
        <taxon>Bacteria</taxon>
        <taxon>Pseudomonadati</taxon>
        <taxon>Bacteroidota</taxon>
        <taxon>Cytophagia</taxon>
        <taxon>Cytophagales</taxon>
        <taxon>Hymenobacteraceae</taxon>
        <taxon>Hymenobacter</taxon>
    </lineage>
</organism>
<evidence type="ECO:0000313" key="3">
    <source>
        <dbReference type="Proteomes" id="UP000642468"/>
    </source>
</evidence>
<evidence type="ECO:0000313" key="2">
    <source>
        <dbReference type="EMBL" id="MBD2716512.1"/>
    </source>
</evidence>
<accession>A0ABR8JI36</accession>
<sequence length="200" mass="22205">MLIYGYKTTHLVTKPAAGSCPVCATCGALQLSVFGRYAHIYWIPLVPLGKGGQSACSNCQQVVPAKQLSPQLKQELQELKSQVRAPWWHFAGLALLAVGLGLALIGRSNQHTENLSFIQQPRAGDVYRIRTKDGNYSLLKVQGVSGNTVRLLRNNYETSKVTSLEGLNKPIRFAREPMELTLLDLQIMVEKDEIMDIERP</sequence>